<dbReference type="Gene3D" id="3.30.70.330">
    <property type="match status" value="2"/>
</dbReference>
<gene>
    <name evidence="6" type="ORF">PsYK624_025060</name>
</gene>
<evidence type="ECO:0000313" key="7">
    <source>
        <dbReference type="Proteomes" id="UP000703269"/>
    </source>
</evidence>
<organism evidence="6 7">
    <name type="scientific">Phanerochaete sordida</name>
    <dbReference type="NCBI Taxonomy" id="48140"/>
    <lineage>
        <taxon>Eukaryota</taxon>
        <taxon>Fungi</taxon>
        <taxon>Dikarya</taxon>
        <taxon>Basidiomycota</taxon>
        <taxon>Agaricomycotina</taxon>
        <taxon>Agaricomycetes</taxon>
        <taxon>Polyporales</taxon>
        <taxon>Phanerochaetaceae</taxon>
        <taxon>Phanerochaete</taxon>
    </lineage>
</organism>
<dbReference type="Pfam" id="PF00076">
    <property type="entry name" value="RRM_1"/>
    <property type="match status" value="2"/>
</dbReference>
<dbReference type="Proteomes" id="UP000703269">
    <property type="component" value="Unassembled WGS sequence"/>
</dbReference>
<feature type="compositionally biased region" description="Polar residues" evidence="4">
    <location>
        <begin position="15"/>
        <end position="43"/>
    </location>
</feature>
<feature type="compositionally biased region" description="Pro residues" evidence="4">
    <location>
        <begin position="52"/>
        <end position="67"/>
    </location>
</feature>
<feature type="domain" description="RRM" evidence="5">
    <location>
        <begin position="195"/>
        <end position="269"/>
    </location>
</feature>
<keyword evidence="1" id="KW-0677">Repeat</keyword>
<dbReference type="InterPro" id="IPR012677">
    <property type="entry name" value="Nucleotide-bd_a/b_plait_sf"/>
</dbReference>
<evidence type="ECO:0000256" key="3">
    <source>
        <dbReference type="PROSITE-ProRule" id="PRU00176"/>
    </source>
</evidence>
<evidence type="ECO:0000256" key="2">
    <source>
        <dbReference type="ARBA" id="ARBA00022884"/>
    </source>
</evidence>
<feature type="region of interest" description="Disordered" evidence="4">
    <location>
        <begin position="600"/>
        <end position="635"/>
    </location>
</feature>
<feature type="compositionally biased region" description="Pro residues" evidence="4">
    <location>
        <begin position="783"/>
        <end position="793"/>
    </location>
</feature>
<dbReference type="InterPro" id="IPR000504">
    <property type="entry name" value="RRM_dom"/>
</dbReference>
<sequence>MQSPSTPPSDPLLSQHPSPGLSTHSAAQPETPQQHIPTLSRDTTPVAASKPSTPPSLPQSQPLTPPDSDPRTSPAASVKTGSTLSAAAPQFRTRLIDAPIDLAGLVPPTDGQSSLLQQSTMGSGGGSILDLNVGLSLADDGRTPTQESFPPIHAPAFVSPSPSFSSAGFSPDLGSQCSSSSLSSQASGDAGLRTPNVYINGLPPNFPEDKLLEMTSQYGEVLSVRTFTRHVSEKPSGYGFVLFSSVEAAAKCIEALRKYRNLHPSFSKQIHKIPGTAYANSVALPVSSTEPPDSFKNRMERLKDTGSTNLYMEGLPLTINVAMLQALVSPYKIMSSRLFQTRLSNPPRIIAFVRLESREAAEEVIERLHGRMVRGWNDTGSRISVRFADTTEQRELRRTERTNRDGENSPARLTMAQAALLNMKGTQLQPGSPSPRLSSPNLGFSPPMLSNLSLSPDPYAPISLPELPPPIGLHNQHALDESLRTLRTIHTHQNDGLHSQAADFVSAGLRMPAFNDDQAFAPELLQMQLQALSGGAANLASATRAQGGFTPMERLILQAHETLQQDPGRILQTQLGAHTEFNMSAPDVYASDARLGGLGSASVPSTRGATSRSLMNPLPSMSEADFHATSGGHRQVLHSTANASAPALAGTKQEQKAVPLTMDLESRLTFTRQRNQTAAEARAQAQAEAQAQALHTRSTTVPSHYLTNDRLNSQAVPNNRGLNSSIHSTAHAGNAPHTELGSVTKDIPQASARKTNSLRTTNDSFKTPLSGNIARDVRSMGPPAAPKPQPPSAPTASSANALHTRIDTVLQTRKMPLPRGGAPHDTSDEDDGSGLDSPALSYSASIRTPASLSPSTPFSAFGETFEGPPMAPGVKVPAAAGDAGYAMGTAVGLPTNVKQKMRGAE</sequence>
<accession>A0A9P3L8S5</accession>
<feature type="compositionally biased region" description="Polar residues" evidence="4">
    <location>
        <begin position="711"/>
        <end position="728"/>
    </location>
</feature>
<feature type="region of interest" description="Disordered" evidence="4">
    <location>
        <begin position="673"/>
        <end position="698"/>
    </location>
</feature>
<comment type="caution">
    <text evidence="6">The sequence shown here is derived from an EMBL/GenBank/DDBJ whole genome shotgun (WGS) entry which is preliminary data.</text>
</comment>
<dbReference type="OrthoDB" id="271725at2759"/>
<reference evidence="6 7" key="1">
    <citation type="submission" date="2021-08" db="EMBL/GenBank/DDBJ databases">
        <title>Draft Genome Sequence of Phanerochaete sordida strain YK-624.</title>
        <authorList>
            <person name="Mori T."/>
            <person name="Dohra H."/>
            <person name="Suzuki T."/>
            <person name="Kawagishi H."/>
            <person name="Hirai H."/>
        </authorList>
    </citation>
    <scope>NUCLEOTIDE SEQUENCE [LARGE SCALE GENOMIC DNA]</scope>
    <source>
        <strain evidence="6 7">YK-624</strain>
    </source>
</reference>
<feature type="compositionally biased region" description="Polar residues" evidence="4">
    <location>
        <begin position="752"/>
        <end position="770"/>
    </location>
</feature>
<keyword evidence="7" id="KW-1185">Reference proteome</keyword>
<feature type="region of interest" description="Disordered" evidence="4">
    <location>
        <begin position="711"/>
        <end position="799"/>
    </location>
</feature>
<dbReference type="SMART" id="SM00360">
    <property type="entry name" value="RRM"/>
    <property type="match status" value="2"/>
</dbReference>
<feature type="compositionally biased region" description="Pro residues" evidence="4">
    <location>
        <begin position="1"/>
        <end position="10"/>
    </location>
</feature>
<feature type="compositionally biased region" description="Basic and acidic residues" evidence="4">
    <location>
        <begin position="390"/>
        <end position="407"/>
    </location>
</feature>
<dbReference type="SUPFAM" id="SSF54928">
    <property type="entry name" value="RNA-binding domain, RBD"/>
    <property type="match status" value="2"/>
</dbReference>
<dbReference type="EMBL" id="BPQB01000004">
    <property type="protein sequence ID" value="GJE86426.1"/>
    <property type="molecule type" value="Genomic_DNA"/>
</dbReference>
<evidence type="ECO:0000256" key="1">
    <source>
        <dbReference type="ARBA" id="ARBA00022737"/>
    </source>
</evidence>
<evidence type="ECO:0000259" key="5">
    <source>
        <dbReference type="PROSITE" id="PS50102"/>
    </source>
</evidence>
<name>A0A9P3L8S5_9APHY</name>
<feature type="region of interest" description="Disordered" evidence="4">
    <location>
        <begin position="811"/>
        <end position="841"/>
    </location>
</feature>
<evidence type="ECO:0000256" key="4">
    <source>
        <dbReference type="SAM" id="MobiDB-lite"/>
    </source>
</evidence>
<dbReference type="PANTHER" id="PTHR24012">
    <property type="entry name" value="RNA BINDING PROTEIN"/>
    <property type="match status" value="1"/>
</dbReference>
<feature type="compositionally biased region" description="Low complexity" evidence="4">
    <location>
        <begin position="673"/>
        <end position="693"/>
    </location>
</feature>
<dbReference type="PROSITE" id="PS50102">
    <property type="entry name" value="RRM"/>
    <property type="match status" value="2"/>
</dbReference>
<keyword evidence="2 3" id="KW-0694">RNA-binding</keyword>
<feature type="region of interest" description="Disordered" evidence="4">
    <location>
        <begin position="390"/>
        <end position="409"/>
    </location>
</feature>
<dbReference type="AlphaFoldDB" id="A0A9P3L8S5"/>
<feature type="compositionally biased region" description="Polar residues" evidence="4">
    <location>
        <begin position="602"/>
        <end position="614"/>
    </location>
</feature>
<proteinExistence type="predicted"/>
<dbReference type="InterPro" id="IPR035979">
    <property type="entry name" value="RBD_domain_sf"/>
</dbReference>
<feature type="domain" description="RRM" evidence="5">
    <location>
        <begin position="308"/>
        <end position="390"/>
    </location>
</feature>
<feature type="region of interest" description="Disordered" evidence="4">
    <location>
        <begin position="1"/>
        <end position="85"/>
    </location>
</feature>
<dbReference type="GO" id="GO:0003723">
    <property type="term" value="F:RNA binding"/>
    <property type="evidence" value="ECO:0007669"/>
    <property type="project" value="UniProtKB-UniRule"/>
</dbReference>
<evidence type="ECO:0000313" key="6">
    <source>
        <dbReference type="EMBL" id="GJE86426.1"/>
    </source>
</evidence>
<protein>
    <recommendedName>
        <fullName evidence="5">RRM domain-containing protein</fullName>
    </recommendedName>
</protein>